<dbReference type="InterPro" id="IPR013922">
    <property type="entry name" value="Cyclin_PHO80-like"/>
</dbReference>
<dbReference type="Gene3D" id="1.10.472.10">
    <property type="entry name" value="Cyclin-like"/>
    <property type="match status" value="1"/>
</dbReference>
<dbReference type="Proteomes" id="UP000663860">
    <property type="component" value="Unassembled WGS sequence"/>
</dbReference>
<protein>
    <recommendedName>
        <fullName evidence="2">Protein CNPPD1</fullName>
    </recommendedName>
</protein>
<evidence type="ECO:0000256" key="1">
    <source>
        <dbReference type="ARBA" id="ARBA00038508"/>
    </source>
</evidence>
<name>A0A814FKQ7_9BILA</name>
<evidence type="ECO:0000256" key="2">
    <source>
        <dbReference type="ARBA" id="ARBA00040808"/>
    </source>
</evidence>
<sequence length="463" mass="52502">MIYREKNNDYSSSHYDDLILDDIVLSDFDESAVQLQHLLNIDCALALSVCKSRNLPSCVFVLSLLYMKRLRSLPSSLTLSKIDNLTTKELYLIATLLANKYFVDEGEDEQLFNSDLMELTGISTERINLIERQVLVALDWNLYISNDEFTQFFTLFKCQIARKLNKNIDKIEHDDPMKFYNLCFQFLPQIIEYLALTSLVLLGSTLSILTAIHMSTLTHSTLMKTLNPTTNCSYSSLCYWNDHQRTNTSHNKQNHYLNFDKLSSNAQTDFTNETTDKFQSLMTLFHPPSCSYNILQPDLLSRPLVQTFVSFDNSLVNTTWFWPILGVCVALLISVPCILIAIVIFCHKKNNSGDSDESSINSSLSSSIHVHRRPACNHSRLQRSHYAGGFRSPPPPYTANEISDHSFIASSLPPPYESHVTENPSISVTMNPVTTTTNNIESTESIVNQSLTLTNPSIQTFQV</sequence>
<reference evidence="4" key="1">
    <citation type="submission" date="2021-02" db="EMBL/GenBank/DDBJ databases">
        <authorList>
            <person name="Nowell W R."/>
        </authorList>
    </citation>
    <scope>NUCLEOTIDE SEQUENCE</scope>
</reference>
<keyword evidence="3" id="KW-0472">Membrane</keyword>
<dbReference type="Proteomes" id="UP000663868">
    <property type="component" value="Unassembled WGS sequence"/>
</dbReference>
<comment type="caution">
    <text evidence="4">The sequence shown here is derived from an EMBL/GenBank/DDBJ whole genome shotgun (WGS) entry which is preliminary data.</text>
</comment>
<dbReference type="Pfam" id="PF08613">
    <property type="entry name" value="Cyclin"/>
    <property type="match status" value="1"/>
</dbReference>
<proteinExistence type="inferred from homology"/>
<dbReference type="GO" id="GO:0005634">
    <property type="term" value="C:nucleus"/>
    <property type="evidence" value="ECO:0007669"/>
    <property type="project" value="TreeGrafter"/>
</dbReference>
<dbReference type="EMBL" id="CAJOBB010000177">
    <property type="protein sequence ID" value="CAF3597775.1"/>
    <property type="molecule type" value="Genomic_DNA"/>
</dbReference>
<evidence type="ECO:0000313" key="5">
    <source>
        <dbReference type="EMBL" id="CAF3597775.1"/>
    </source>
</evidence>
<organism evidence="4 6">
    <name type="scientific">Adineta steineri</name>
    <dbReference type="NCBI Taxonomy" id="433720"/>
    <lineage>
        <taxon>Eukaryota</taxon>
        <taxon>Metazoa</taxon>
        <taxon>Spiralia</taxon>
        <taxon>Gnathifera</taxon>
        <taxon>Rotifera</taxon>
        <taxon>Eurotatoria</taxon>
        <taxon>Bdelloidea</taxon>
        <taxon>Adinetida</taxon>
        <taxon>Adinetidae</taxon>
        <taxon>Adineta</taxon>
    </lineage>
</organism>
<dbReference type="SUPFAM" id="SSF47954">
    <property type="entry name" value="Cyclin-like"/>
    <property type="match status" value="1"/>
</dbReference>
<gene>
    <name evidence="4" type="ORF">IZO911_LOCUS16854</name>
    <name evidence="5" type="ORF">KXQ929_LOCUS4965</name>
</gene>
<keyword evidence="3" id="KW-1133">Transmembrane helix</keyword>
<feature type="transmembrane region" description="Helical" evidence="3">
    <location>
        <begin position="320"/>
        <end position="345"/>
    </location>
</feature>
<accession>A0A814FKQ7</accession>
<keyword evidence="3" id="KW-0812">Transmembrane</keyword>
<dbReference type="GO" id="GO:0016538">
    <property type="term" value="F:cyclin-dependent protein serine/threonine kinase regulator activity"/>
    <property type="evidence" value="ECO:0007669"/>
    <property type="project" value="TreeGrafter"/>
</dbReference>
<feature type="transmembrane region" description="Helical" evidence="3">
    <location>
        <begin position="193"/>
        <end position="214"/>
    </location>
</feature>
<dbReference type="InterPro" id="IPR036915">
    <property type="entry name" value="Cyclin-like_sf"/>
</dbReference>
<dbReference type="AlphaFoldDB" id="A0A814FKQ7"/>
<dbReference type="GO" id="GO:0019901">
    <property type="term" value="F:protein kinase binding"/>
    <property type="evidence" value="ECO:0007669"/>
    <property type="project" value="InterPro"/>
</dbReference>
<dbReference type="EMBL" id="CAJNOE010000153">
    <property type="protein sequence ID" value="CAF0986315.1"/>
    <property type="molecule type" value="Genomic_DNA"/>
</dbReference>
<dbReference type="PANTHER" id="PTHR15615:SF108">
    <property type="entry name" value="PROTEIN CNPPD1"/>
    <property type="match status" value="1"/>
</dbReference>
<dbReference type="CDD" id="cd20557">
    <property type="entry name" value="CYCLIN_ScPCL1-like"/>
    <property type="match status" value="1"/>
</dbReference>
<evidence type="ECO:0000313" key="4">
    <source>
        <dbReference type="EMBL" id="CAF0986315.1"/>
    </source>
</evidence>
<dbReference type="PANTHER" id="PTHR15615">
    <property type="match status" value="1"/>
</dbReference>
<evidence type="ECO:0000313" key="6">
    <source>
        <dbReference type="Proteomes" id="UP000663860"/>
    </source>
</evidence>
<dbReference type="GO" id="GO:0000307">
    <property type="term" value="C:cyclin-dependent protein kinase holoenzyme complex"/>
    <property type="evidence" value="ECO:0007669"/>
    <property type="project" value="TreeGrafter"/>
</dbReference>
<comment type="similarity">
    <text evidence="1">Belongs to the CNPPD1 family.</text>
</comment>
<evidence type="ECO:0000256" key="3">
    <source>
        <dbReference type="SAM" id="Phobius"/>
    </source>
</evidence>